<evidence type="ECO:0000256" key="3">
    <source>
        <dbReference type="RuleBase" id="RU003719"/>
    </source>
</evidence>
<dbReference type="SUPFAM" id="SSF51735">
    <property type="entry name" value="NAD(P)-binding Rossmann-fold domains"/>
    <property type="match status" value="1"/>
</dbReference>
<feature type="domain" description="D-isomer specific 2-hydroxyacid dehydrogenase NAD-binding" evidence="5">
    <location>
        <begin position="149"/>
        <end position="326"/>
    </location>
</feature>
<dbReference type="STRING" id="400727.A0A2T7PPR7"/>
<comment type="caution">
    <text evidence="6">The sequence shown here is derived from an EMBL/GenBank/DDBJ whole genome shotgun (WGS) entry which is preliminary data.</text>
</comment>
<keyword evidence="1 3" id="KW-0560">Oxidoreductase</keyword>
<sequence length="359" mass="38679">MELFASNAFQHQLDPAVSVTVLSAVGISSADCKQGRDDVEANSVRYAENSAGCNHSSESSANIRLWDSEEQCPRKELIENVKDCDGIICTVVDNIDTEVLNAAGKNLKAVSTVSVGVVHINTTECSKRGIQVLNTPDVASDSAAEFTVALTLVTARRLIEGLDAVTTGLWGPWRPMWLCGTEMSGRTIGIMGFGRVGFGVARRLKAFGVGKIIYHDLFSVGYAEQVEAQLVAFDELLKKSDILIITVAATAKTIKIFNKDSFAKMKNGAIFINISRGVIVDHDALAVAITKGKIQRAGLDVTDPEPLPSNHPLMNNRKVIITPHLGTNTWDTRKNMSIAAVDNLLHALGGSERPPPTQL</sequence>
<dbReference type="AlphaFoldDB" id="A0A2T7PPR7"/>
<dbReference type="CDD" id="cd05301">
    <property type="entry name" value="GDH"/>
    <property type="match status" value="1"/>
</dbReference>
<proteinExistence type="inferred from homology"/>
<dbReference type="InterPro" id="IPR050223">
    <property type="entry name" value="D-isomer_2-hydroxyacid_DH"/>
</dbReference>
<dbReference type="InterPro" id="IPR029752">
    <property type="entry name" value="D-isomer_DH_CS1"/>
</dbReference>
<evidence type="ECO:0000313" key="6">
    <source>
        <dbReference type="EMBL" id="PVD35419.1"/>
    </source>
</evidence>
<reference evidence="6 7" key="1">
    <citation type="submission" date="2018-04" db="EMBL/GenBank/DDBJ databases">
        <title>The genome of golden apple snail Pomacea canaliculata provides insight into stress tolerance and invasive adaptation.</title>
        <authorList>
            <person name="Liu C."/>
            <person name="Liu B."/>
            <person name="Ren Y."/>
            <person name="Zhang Y."/>
            <person name="Wang H."/>
            <person name="Li S."/>
            <person name="Jiang F."/>
            <person name="Yin L."/>
            <person name="Zhang G."/>
            <person name="Qian W."/>
            <person name="Fan W."/>
        </authorList>
    </citation>
    <scope>NUCLEOTIDE SEQUENCE [LARGE SCALE GENOMIC DNA]</scope>
    <source>
        <strain evidence="6">SZHN2017</strain>
        <tissue evidence="6">Muscle</tissue>
    </source>
</reference>
<feature type="domain" description="D-isomer specific 2-hydroxyacid dehydrogenase catalytic" evidence="4">
    <location>
        <begin position="62"/>
        <end position="351"/>
    </location>
</feature>
<dbReference type="Pfam" id="PF00389">
    <property type="entry name" value="2-Hacid_dh"/>
    <property type="match status" value="1"/>
</dbReference>
<dbReference type="Gene3D" id="3.40.50.720">
    <property type="entry name" value="NAD(P)-binding Rossmann-like Domain"/>
    <property type="match status" value="2"/>
</dbReference>
<dbReference type="InterPro" id="IPR006140">
    <property type="entry name" value="D-isomer_DH_NAD-bd"/>
</dbReference>
<dbReference type="GO" id="GO:0030267">
    <property type="term" value="F:glyoxylate reductase (NADPH) activity"/>
    <property type="evidence" value="ECO:0007669"/>
    <property type="project" value="TreeGrafter"/>
</dbReference>
<accession>A0A2T7PPR7</accession>
<dbReference type="InterPro" id="IPR029753">
    <property type="entry name" value="D-isomer_DH_CS"/>
</dbReference>
<evidence type="ECO:0000256" key="2">
    <source>
        <dbReference type="ARBA" id="ARBA00073306"/>
    </source>
</evidence>
<dbReference type="GO" id="GO:0005829">
    <property type="term" value="C:cytosol"/>
    <property type="evidence" value="ECO:0007669"/>
    <property type="project" value="TreeGrafter"/>
</dbReference>
<dbReference type="InterPro" id="IPR036291">
    <property type="entry name" value="NAD(P)-bd_dom_sf"/>
</dbReference>
<gene>
    <name evidence="6" type="ORF">C0Q70_02381</name>
</gene>
<evidence type="ECO:0000313" key="7">
    <source>
        <dbReference type="Proteomes" id="UP000245119"/>
    </source>
</evidence>
<evidence type="ECO:0000259" key="5">
    <source>
        <dbReference type="Pfam" id="PF02826"/>
    </source>
</evidence>
<keyword evidence="7" id="KW-1185">Reference proteome</keyword>
<dbReference type="PANTHER" id="PTHR10996">
    <property type="entry name" value="2-HYDROXYACID DEHYDROGENASE-RELATED"/>
    <property type="match status" value="1"/>
</dbReference>
<evidence type="ECO:0000256" key="1">
    <source>
        <dbReference type="ARBA" id="ARBA00023002"/>
    </source>
</evidence>
<dbReference type="Pfam" id="PF02826">
    <property type="entry name" value="2-Hacid_dh_C"/>
    <property type="match status" value="1"/>
</dbReference>
<dbReference type="PROSITE" id="PS00065">
    <property type="entry name" value="D_2_HYDROXYACID_DH_1"/>
    <property type="match status" value="1"/>
</dbReference>
<dbReference type="GO" id="GO:0051287">
    <property type="term" value="F:NAD binding"/>
    <property type="evidence" value="ECO:0007669"/>
    <property type="project" value="InterPro"/>
</dbReference>
<dbReference type="OrthoDB" id="298012at2759"/>
<dbReference type="EMBL" id="PZQS01000002">
    <property type="protein sequence ID" value="PVD35419.1"/>
    <property type="molecule type" value="Genomic_DNA"/>
</dbReference>
<name>A0A2T7PPR7_POMCA</name>
<dbReference type="InterPro" id="IPR006139">
    <property type="entry name" value="D-isomer_2_OHA_DH_cat_dom"/>
</dbReference>
<comment type="similarity">
    <text evidence="3">Belongs to the D-isomer specific 2-hydroxyacid dehydrogenase family.</text>
</comment>
<protein>
    <recommendedName>
        <fullName evidence="2">Glyoxylate reductase/hydroxypyruvate reductase</fullName>
    </recommendedName>
</protein>
<dbReference type="PROSITE" id="PS00671">
    <property type="entry name" value="D_2_HYDROXYACID_DH_3"/>
    <property type="match status" value="1"/>
</dbReference>
<dbReference type="Proteomes" id="UP000245119">
    <property type="component" value="Linkage Group LG2"/>
</dbReference>
<dbReference type="SUPFAM" id="SSF52283">
    <property type="entry name" value="Formate/glycerate dehydrogenase catalytic domain-like"/>
    <property type="match status" value="1"/>
</dbReference>
<organism evidence="6 7">
    <name type="scientific">Pomacea canaliculata</name>
    <name type="common">Golden apple snail</name>
    <dbReference type="NCBI Taxonomy" id="400727"/>
    <lineage>
        <taxon>Eukaryota</taxon>
        <taxon>Metazoa</taxon>
        <taxon>Spiralia</taxon>
        <taxon>Lophotrochozoa</taxon>
        <taxon>Mollusca</taxon>
        <taxon>Gastropoda</taxon>
        <taxon>Caenogastropoda</taxon>
        <taxon>Architaenioglossa</taxon>
        <taxon>Ampullarioidea</taxon>
        <taxon>Ampullariidae</taxon>
        <taxon>Pomacea</taxon>
    </lineage>
</organism>
<evidence type="ECO:0000259" key="4">
    <source>
        <dbReference type="Pfam" id="PF00389"/>
    </source>
</evidence>
<dbReference type="PANTHER" id="PTHR10996:SF277">
    <property type="entry name" value="GLYOXYLATE REDUCTASE_HYDROXYPYRUVATE REDUCTASE"/>
    <property type="match status" value="1"/>
</dbReference>
<dbReference type="FunFam" id="3.40.50.720:FF:000026">
    <property type="entry name" value="Glyoxylate/hydroxypyruvate reductase B"/>
    <property type="match status" value="1"/>
</dbReference>
<dbReference type="GO" id="GO:0008465">
    <property type="term" value="F:hydroxypyruvate reductase (NADH) activity"/>
    <property type="evidence" value="ECO:0007669"/>
    <property type="project" value="TreeGrafter"/>
</dbReference>